<evidence type="ECO:0000256" key="1">
    <source>
        <dbReference type="SAM" id="Phobius"/>
    </source>
</evidence>
<evidence type="ECO:0000313" key="2">
    <source>
        <dbReference type="EMBL" id="MBF5051832.1"/>
    </source>
</evidence>
<protein>
    <submittedName>
        <fullName evidence="2">Hydroxylaminobenzene mutase</fullName>
    </submittedName>
</protein>
<dbReference type="Proteomes" id="UP000644441">
    <property type="component" value="Unassembled WGS sequence"/>
</dbReference>
<keyword evidence="1" id="KW-0472">Membrane</keyword>
<feature type="transmembrane region" description="Helical" evidence="1">
    <location>
        <begin position="65"/>
        <end position="90"/>
    </location>
</feature>
<dbReference type="EMBL" id="ARXR01000002">
    <property type="protein sequence ID" value="MBF5051832.1"/>
    <property type="molecule type" value="Genomic_DNA"/>
</dbReference>
<organism evidence="2 3">
    <name type="scientific">Alloalcanivorax venustensis ISO4</name>
    <dbReference type="NCBI Taxonomy" id="1177184"/>
    <lineage>
        <taxon>Bacteria</taxon>
        <taxon>Pseudomonadati</taxon>
        <taxon>Pseudomonadota</taxon>
        <taxon>Gammaproteobacteria</taxon>
        <taxon>Oceanospirillales</taxon>
        <taxon>Alcanivoracaceae</taxon>
        <taxon>Alloalcanivorax</taxon>
    </lineage>
</organism>
<name>A0ABS0AE37_9GAMM</name>
<evidence type="ECO:0000313" key="3">
    <source>
        <dbReference type="Proteomes" id="UP000644441"/>
    </source>
</evidence>
<keyword evidence="3" id="KW-1185">Reference proteome</keyword>
<reference evidence="2 3" key="1">
    <citation type="submission" date="2012-09" db="EMBL/GenBank/DDBJ databases">
        <title>Genome Sequence of alkane-degrading Bacterium Alcanivorax venustensis ISO4.</title>
        <authorList>
            <person name="Lai Q."/>
            <person name="Shao Z."/>
        </authorList>
    </citation>
    <scope>NUCLEOTIDE SEQUENCE [LARGE SCALE GENOMIC DNA]</scope>
    <source>
        <strain evidence="2 3">ISO4</strain>
    </source>
</reference>
<keyword evidence="1" id="KW-0812">Transmembrane</keyword>
<accession>A0ABS0AE37</accession>
<feature type="transmembrane region" description="Helical" evidence="1">
    <location>
        <begin position="22"/>
        <end position="45"/>
    </location>
</feature>
<comment type="caution">
    <text evidence="2">The sequence shown here is derived from an EMBL/GenBank/DDBJ whole genome shotgun (WGS) entry which is preliminary data.</text>
</comment>
<gene>
    <name evidence="2" type="ORF">ISO4_00434</name>
</gene>
<keyword evidence="1" id="KW-1133">Transmembrane helix</keyword>
<proteinExistence type="predicted"/>
<sequence length="98" mass="10736">MVLLIFGLMWHHLKVGEVWRKLARWLSIFSMYAIWFGLLLAAVWGTSKSTPIAGAGYEGSETQELVVSALIQVGSVAIIVAAVIILLGLVTRRMPGRV</sequence>